<gene>
    <name evidence="5" type="ORF">WS74_0946</name>
</gene>
<dbReference type="KEGG" id="wci:WS105_0943"/>
<dbReference type="InterPro" id="IPR029052">
    <property type="entry name" value="Metallo-depent_PP-like"/>
</dbReference>
<evidence type="ECO:0000313" key="5">
    <source>
        <dbReference type="EMBL" id="AIM63198.1"/>
    </source>
</evidence>
<dbReference type="PRINTS" id="PR01607">
    <property type="entry name" value="APYRASEFAMLY"/>
</dbReference>
<dbReference type="SUPFAM" id="SSF55816">
    <property type="entry name" value="5'-nucleotidase (syn. UDP-sugar hydrolase), C-terminal domain"/>
    <property type="match status" value="1"/>
</dbReference>
<dbReference type="Pfam" id="PF02872">
    <property type="entry name" value="5_nucleotid_C"/>
    <property type="match status" value="1"/>
</dbReference>
<dbReference type="AlphaFoldDB" id="A0A075TW70"/>
<keyword evidence="2" id="KW-0547">Nucleotide-binding</keyword>
<dbReference type="PATRIC" id="fig|759620.7.peg.907"/>
<keyword evidence="1" id="KW-0732">Signal</keyword>
<feature type="domain" description="Calcineurin-like phosphoesterase" evidence="3">
    <location>
        <begin position="5"/>
        <end position="230"/>
    </location>
</feature>
<comment type="similarity">
    <text evidence="2">Belongs to the 5'-nucleotidase family.</text>
</comment>
<dbReference type="KEGG" id="wce:WS08_0880"/>
<dbReference type="InterPro" id="IPR008334">
    <property type="entry name" value="5'-Nucleotdase_C"/>
</dbReference>
<evidence type="ECO:0000259" key="3">
    <source>
        <dbReference type="Pfam" id="PF00149"/>
    </source>
</evidence>
<dbReference type="SUPFAM" id="SSF56300">
    <property type="entry name" value="Metallo-dependent phosphatases"/>
    <property type="match status" value="1"/>
</dbReference>
<dbReference type="KEGG" id="wct:WS74_0946"/>
<dbReference type="GO" id="GO:0016788">
    <property type="term" value="F:hydrolase activity, acting on ester bonds"/>
    <property type="evidence" value="ECO:0007669"/>
    <property type="project" value="InterPro"/>
</dbReference>
<keyword evidence="2" id="KW-0378">Hydrolase</keyword>
<dbReference type="Gene3D" id="3.90.780.10">
    <property type="entry name" value="5'-Nucleotidase, C-terminal domain"/>
    <property type="match status" value="1"/>
</dbReference>
<dbReference type="InterPro" id="IPR004843">
    <property type="entry name" value="Calcineurin-like_PHP"/>
</dbReference>
<dbReference type="PANTHER" id="PTHR11575:SF6">
    <property type="entry name" value="2',3'-CYCLIC-NUCLEOTIDE 2'-PHOSPHODIESTERASE_3'-NUCLEOTIDASE"/>
    <property type="match status" value="1"/>
</dbReference>
<evidence type="ECO:0000256" key="2">
    <source>
        <dbReference type="RuleBase" id="RU362119"/>
    </source>
</evidence>
<dbReference type="EMBL" id="CP009223">
    <property type="protein sequence ID" value="AIM63198.1"/>
    <property type="molecule type" value="Genomic_DNA"/>
</dbReference>
<protein>
    <submittedName>
        <fullName evidence="5">CpdB protein</fullName>
    </submittedName>
</protein>
<dbReference type="InterPro" id="IPR036907">
    <property type="entry name" value="5'-Nucleotdase_C_sf"/>
</dbReference>
<dbReference type="Pfam" id="PF00149">
    <property type="entry name" value="Metallophos"/>
    <property type="match status" value="1"/>
</dbReference>
<proteinExistence type="inferred from homology"/>
<dbReference type="InterPro" id="IPR006179">
    <property type="entry name" value="5_nucleotidase/apyrase"/>
</dbReference>
<evidence type="ECO:0000259" key="4">
    <source>
        <dbReference type="Pfam" id="PF02872"/>
    </source>
</evidence>
<dbReference type="GO" id="GO:0030288">
    <property type="term" value="C:outer membrane-bounded periplasmic space"/>
    <property type="evidence" value="ECO:0007669"/>
    <property type="project" value="TreeGrafter"/>
</dbReference>
<organism evidence="5 6">
    <name type="scientific">Weissella ceti</name>
    <dbReference type="NCBI Taxonomy" id="759620"/>
    <lineage>
        <taxon>Bacteria</taxon>
        <taxon>Bacillati</taxon>
        <taxon>Bacillota</taxon>
        <taxon>Bacilli</taxon>
        <taxon>Lactobacillales</taxon>
        <taxon>Lactobacillaceae</taxon>
        <taxon>Weissella</taxon>
    </lineage>
</organism>
<dbReference type="InterPro" id="IPR006146">
    <property type="entry name" value="5'-Nucleotdase_CS"/>
</dbReference>
<feature type="domain" description="5'-Nucleotidase C-terminal" evidence="4">
    <location>
        <begin position="319"/>
        <end position="472"/>
    </location>
</feature>
<reference evidence="5 6" key="1">
    <citation type="journal article" date="2014" name="Genome Announc.">
        <title>Complete Genome Sequences of Fish Pathogenic Weissella ceti Strains WS74 and WS105.</title>
        <authorList>
            <person name="Figueiredo H.C."/>
            <person name="Leal C.A."/>
            <person name="Dorella F.A."/>
            <person name="Carvalho A.F."/>
            <person name="Soares S.C."/>
            <person name="Pereira F.L."/>
            <person name="Azevedo V.A."/>
        </authorList>
    </citation>
    <scope>NUCLEOTIDE SEQUENCE [LARGE SCALE GENOMIC DNA]</scope>
    <source>
        <strain evidence="5 6">WS74</strain>
    </source>
</reference>
<dbReference type="GO" id="GO:0046872">
    <property type="term" value="F:metal ion binding"/>
    <property type="evidence" value="ECO:0007669"/>
    <property type="project" value="InterPro"/>
</dbReference>
<dbReference type="GO" id="GO:0000166">
    <property type="term" value="F:nucleotide binding"/>
    <property type="evidence" value="ECO:0007669"/>
    <property type="project" value="UniProtKB-KW"/>
</dbReference>
<dbReference type="PANTHER" id="PTHR11575">
    <property type="entry name" value="5'-NUCLEOTIDASE-RELATED"/>
    <property type="match status" value="1"/>
</dbReference>
<dbReference type="GO" id="GO:0009166">
    <property type="term" value="P:nucleotide catabolic process"/>
    <property type="evidence" value="ECO:0007669"/>
    <property type="project" value="InterPro"/>
</dbReference>
<keyword evidence="6" id="KW-1185">Reference proteome</keyword>
<dbReference type="OrthoDB" id="9801679at2"/>
<name>A0A075TW70_9LACO</name>
<reference evidence="6" key="2">
    <citation type="submission" date="2014-08" db="EMBL/GenBank/DDBJ databases">
        <title>Complete genome of Weissella ceti strain WS74 isolated from diseased rainbow trout in Brazil.</title>
        <authorList>
            <person name="Figueiredo H.C.P."/>
            <person name="Leal C.A.G."/>
            <person name="Pereira F.L."/>
            <person name="Soares S.C."/>
            <person name="Dorella F.A."/>
            <person name="Carvalho A.F."/>
            <person name="Azevedo V.A.C."/>
        </authorList>
    </citation>
    <scope>NUCLEOTIDE SEQUENCE [LARGE SCALE GENOMIC DNA]</scope>
    <source>
        <strain evidence="6">WS74</strain>
    </source>
</reference>
<evidence type="ECO:0000313" key="6">
    <source>
        <dbReference type="Proteomes" id="UP000029079"/>
    </source>
</evidence>
<dbReference type="Gene3D" id="3.60.21.10">
    <property type="match status" value="1"/>
</dbReference>
<accession>A0A075TW70</accession>
<dbReference type="Proteomes" id="UP000029079">
    <property type="component" value="Chromosome"/>
</dbReference>
<sequence>MKVSILSTSDVHGYVLPDDFRYPYTEKNFGLAKSATALKEQSDGDVTIMIENGDFIQGSPLTDYAKQQEQLTTFNTLAEAIGYDAQILGNHEFNYGRDFLEKLYKDNEYLLNANVVDSETGKPFIGQPYRLIEKLGIKTAIIGVTTQYVPNWETDTHIEHLRFLDPVTTVKKYVDELRPKVDIIVVAYHGGIERDLETGKPTETLSGENQGYELALLPGVDAVVTGHQHRKIATHIAGTPVTQPGYRGEAIGKIDLQLDAANKVMSTEAQLLETEHMAVNTVVQKLIEPVQVLTDQWLDTPIVTMPKDMNITDHFAARMAGHPYIDLVNTVQMDVSDTKIASTALFNDEVQGLRKSVTRRDIMTNYIYPNEVVVQRLTGQDIKDALEVNAGYFQIDGDEVVVNPKYLWPKVEHYNYDMWSGIDYTFDLTQPVGHRVQDLKEVNQGPIQMTAVYEVAMNQYRATGAGGFDMFNPNKTIREIPGSMTDHLIHYLSEQGTNIMTPLTQFKVTK</sequence>
<dbReference type="PROSITE" id="PS00786">
    <property type="entry name" value="5_NUCLEOTIDASE_2"/>
    <property type="match status" value="1"/>
</dbReference>
<evidence type="ECO:0000256" key="1">
    <source>
        <dbReference type="ARBA" id="ARBA00022729"/>
    </source>
</evidence>
<dbReference type="RefSeq" id="WP_009496259.1">
    <property type="nucleotide sequence ID" value="NZ_CP009223.1"/>
</dbReference>
<dbReference type="STRING" id="759620.WS105_0943"/>